<dbReference type="InterPro" id="IPR037398">
    <property type="entry name" value="Glyco_hydro_64_fam"/>
</dbReference>
<dbReference type="EMBL" id="LVYI01000002">
    <property type="protein sequence ID" value="OAP63411.1"/>
    <property type="molecule type" value="Genomic_DNA"/>
</dbReference>
<feature type="compositionally biased region" description="Polar residues" evidence="1">
    <location>
        <begin position="349"/>
        <end position="362"/>
    </location>
</feature>
<dbReference type="Gene3D" id="2.60.110.10">
    <property type="entry name" value="Thaumatin"/>
    <property type="match status" value="1"/>
</dbReference>
<evidence type="ECO:0000259" key="2">
    <source>
        <dbReference type="PROSITE" id="PS52006"/>
    </source>
</evidence>
<dbReference type="Proteomes" id="UP000078343">
    <property type="component" value="Unassembled WGS sequence"/>
</dbReference>
<comment type="caution">
    <text evidence="3">The sequence shown here is derived from an EMBL/GenBank/DDBJ whole genome shotgun (WGS) entry which is preliminary data.</text>
</comment>
<evidence type="ECO:0000256" key="1">
    <source>
        <dbReference type="SAM" id="MobiDB-lite"/>
    </source>
</evidence>
<dbReference type="STRING" id="1367422.A0A178ZVC1"/>
<sequence length="362" mass="37866">MTGNDANGMLVLLGPDGQWYYPPTDISSSVPTVLDPNQITIPVSGSGEATNLTIPTTVSAGRIWLAQGTLQFSVVLGSSGPALVEPSVTGPSQHSTNWGFVELTYTSDGVVYTDISYVDFVSMNLGIELTGTDTGTQTTPGLQPNALQTLCDALANQTAADGYPWNDLCVTDGQGQPIRVIAPSDYMQLNADAFSDYWTSYVDQVWSTYASQPLTINSQAGQEGDITCTASGDVLTCTDDSGASATFAQPSAADIFSCASGPFALDGSSTAVQQAVVPRLCAAINRSTLLLDGGNVQPDGVTADCYYTASTATNWYSKLVHQLEIAGRGYAFAYDDVTPDSTSSSEDTPNQSGEVVSASPQE</sequence>
<organism evidence="3 4">
    <name type="scientific">Fonsecaea erecta</name>
    <dbReference type="NCBI Taxonomy" id="1367422"/>
    <lineage>
        <taxon>Eukaryota</taxon>
        <taxon>Fungi</taxon>
        <taxon>Dikarya</taxon>
        <taxon>Ascomycota</taxon>
        <taxon>Pezizomycotina</taxon>
        <taxon>Eurotiomycetes</taxon>
        <taxon>Chaetothyriomycetidae</taxon>
        <taxon>Chaetothyriales</taxon>
        <taxon>Herpotrichiellaceae</taxon>
        <taxon>Fonsecaea</taxon>
    </lineage>
</organism>
<name>A0A178ZVC1_9EURO</name>
<gene>
    <name evidence="3" type="ORF">AYL99_02638</name>
</gene>
<keyword evidence="4" id="KW-1185">Reference proteome</keyword>
<dbReference type="PANTHER" id="PTHR38165:SF1">
    <property type="entry name" value="GLUCANASE B"/>
    <property type="match status" value="1"/>
</dbReference>
<dbReference type="InterPro" id="IPR037176">
    <property type="entry name" value="Osmotin/thaumatin-like_sf"/>
</dbReference>
<reference evidence="3 4" key="1">
    <citation type="submission" date="2016-04" db="EMBL/GenBank/DDBJ databases">
        <title>Draft genome of Fonsecaea erecta CBS 125763.</title>
        <authorList>
            <person name="Weiss V.A."/>
            <person name="Vicente V.A."/>
            <person name="Raittz R.T."/>
            <person name="Moreno L.F."/>
            <person name="De Souza E.M."/>
            <person name="Pedrosa F.O."/>
            <person name="Steffens M.B."/>
            <person name="Faoro H."/>
            <person name="Tadra-Sfeir M.Z."/>
            <person name="Najafzadeh M.J."/>
            <person name="Felipe M.S."/>
            <person name="Teixeira M."/>
            <person name="Sun J."/>
            <person name="Xi L."/>
            <person name="Gomes R."/>
            <person name="De Azevedo C.M."/>
            <person name="Salgado C.G."/>
            <person name="Da Silva M.B."/>
            <person name="Nascimento M.F."/>
            <person name="Queiroz-Telles F."/>
            <person name="Attili D.S."/>
            <person name="Gorbushina A."/>
        </authorList>
    </citation>
    <scope>NUCLEOTIDE SEQUENCE [LARGE SCALE GENOMIC DNA]</scope>
    <source>
        <strain evidence="3 4">CBS 125763</strain>
    </source>
</reference>
<dbReference type="RefSeq" id="XP_018696778.1">
    <property type="nucleotide sequence ID" value="XM_018834154.1"/>
</dbReference>
<feature type="compositionally biased region" description="Low complexity" evidence="1">
    <location>
        <begin position="337"/>
        <end position="348"/>
    </location>
</feature>
<proteinExistence type="predicted"/>
<dbReference type="InterPro" id="IPR032477">
    <property type="entry name" value="Glyco_hydro_64"/>
</dbReference>
<dbReference type="AlphaFoldDB" id="A0A178ZVC1"/>
<feature type="domain" description="GH64" evidence="2">
    <location>
        <begin position="1"/>
        <end position="358"/>
    </location>
</feature>
<evidence type="ECO:0000313" key="4">
    <source>
        <dbReference type="Proteomes" id="UP000078343"/>
    </source>
</evidence>
<accession>A0A178ZVC1</accession>
<dbReference type="Gene3D" id="3.30.920.50">
    <property type="entry name" value="Beta-1,3-glucanase, C-terminal domain"/>
    <property type="match status" value="1"/>
</dbReference>
<dbReference type="PROSITE" id="PS52006">
    <property type="entry name" value="GH64"/>
    <property type="match status" value="1"/>
</dbReference>
<feature type="region of interest" description="Disordered" evidence="1">
    <location>
        <begin position="337"/>
        <end position="362"/>
    </location>
</feature>
<protein>
    <recommendedName>
        <fullName evidence="2">GH64 domain-containing protein</fullName>
    </recommendedName>
</protein>
<dbReference type="OrthoDB" id="5290283at2759"/>
<dbReference type="GeneID" id="30006808"/>
<dbReference type="InterPro" id="IPR042517">
    <property type="entry name" value="Glyco_hydro_64_N_2"/>
</dbReference>
<dbReference type="PANTHER" id="PTHR38165">
    <property type="match status" value="1"/>
</dbReference>
<dbReference type="Pfam" id="PF16483">
    <property type="entry name" value="Glyco_hydro_64"/>
    <property type="match status" value="1"/>
</dbReference>
<evidence type="ECO:0000313" key="3">
    <source>
        <dbReference type="EMBL" id="OAP63411.1"/>
    </source>
</evidence>